<evidence type="ECO:0000256" key="1">
    <source>
        <dbReference type="PROSITE-ProRule" id="PRU00042"/>
    </source>
</evidence>
<evidence type="ECO:0000313" key="5">
    <source>
        <dbReference type="Proteomes" id="UP000694892"/>
    </source>
</evidence>
<protein>
    <recommendedName>
        <fullName evidence="3">C2H2-type domain-containing protein</fullName>
    </recommendedName>
</protein>
<keyword evidence="1" id="KW-0479">Metal-binding</keyword>
<proteinExistence type="predicted"/>
<evidence type="ECO:0000313" key="4">
    <source>
        <dbReference type="EMBL" id="OCT87655.1"/>
    </source>
</evidence>
<organism evidence="4 5">
    <name type="scientific">Xenopus laevis</name>
    <name type="common">African clawed frog</name>
    <dbReference type="NCBI Taxonomy" id="8355"/>
    <lineage>
        <taxon>Eukaryota</taxon>
        <taxon>Metazoa</taxon>
        <taxon>Chordata</taxon>
        <taxon>Craniata</taxon>
        <taxon>Vertebrata</taxon>
        <taxon>Euteleostomi</taxon>
        <taxon>Amphibia</taxon>
        <taxon>Batrachia</taxon>
        <taxon>Anura</taxon>
        <taxon>Pipoidea</taxon>
        <taxon>Pipidae</taxon>
        <taxon>Xenopodinae</taxon>
        <taxon>Xenopus</taxon>
        <taxon>Xenopus</taxon>
    </lineage>
</organism>
<sequence>MLPNQTHISSETLVDGQFVRSFQDYRGLTVTIGSFKNLYIYGQLKGPIKAADRTMFRPDVDRARLKIPSDRTRTYSLMWSRDPTARIGCIMIRSLGPRVYDWISPISPTSMWAYRGEVSVTFRNLSVCFATEDWAILTESDRNISPFGISPKQRDTGNTFVQKYKAKDKLSERERSFLMAMLNMVVNKTNYFPRSFAVVIYCHRIMNPNILMYTEETENCGATKKRKSNADIPKLHNAVQAPDILLLVEHEKTVGVLPYREKRGAGNMKSMMLSTEEKQDQSSLSHSTCESTNIQETAAPALSIFPLPIKKEEEEVYPVFPCPSRRGFTEKDASPASSRVTREEKSTSTHSVKQRASILNKPTKNNVYLQRTLNFVYEIKPSFIYCPQYDQLQDKPFKCNRCCKSYPSNAQLMVHQWNHR</sequence>
<dbReference type="InterPro" id="IPR013087">
    <property type="entry name" value="Znf_C2H2_type"/>
</dbReference>
<name>A0A974DA87_XENLA</name>
<dbReference type="InterPro" id="IPR036236">
    <property type="entry name" value="Znf_C2H2_sf"/>
</dbReference>
<dbReference type="EMBL" id="CM004471">
    <property type="protein sequence ID" value="OCT87655.1"/>
    <property type="molecule type" value="Genomic_DNA"/>
</dbReference>
<keyword evidence="1" id="KW-0863">Zinc-finger</keyword>
<evidence type="ECO:0000256" key="2">
    <source>
        <dbReference type="SAM" id="MobiDB-lite"/>
    </source>
</evidence>
<accession>A0A974DA87</accession>
<dbReference type="PROSITE" id="PS00028">
    <property type="entry name" value="ZINC_FINGER_C2H2_1"/>
    <property type="match status" value="1"/>
</dbReference>
<dbReference type="OMA" id="WAILTES"/>
<keyword evidence="1" id="KW-0862">Zinc</keyword>
<dbReference type="PROSITE" id="PS50157">
    <property type="entry name" value="ZINC_FINGER_C2H2_2"/>
    <property type="match status" value="1"/>
</dbReference>
<feature type="region of interest" description="Disordered" evidence="2">
    <location>
        <begin position="328"/>
        <end position="354"/>
    </location>
</feature>
<dbReference type="AlphaFoldDB" id="A0A974DA87"/>
<dbReference type="Proteomes" id="UP000694892">
    <property type="component" value="Chromosome 3S"/>
</dbReference>
<dbReference type="GO" id="GO:0008270">
    <property type="term" value="F:zinc ion binding"/>
    <property type="evidence" value="ECO:0007669"/>
    <property type="project" value="UniProtKB-KW"/>
</dbReference>
<reference evidence="5" key="1">
    <citation type="journal article" date="2016" name="Nature">
        <title>Genome evolution in the allotetraploid frog Xenopus laevis.</title>
        <authorList>
            <person name="Session A.M."/>
            <person name="Uno Y."/>
            <person name="Kwon T."/>
            <person name="Chapman J.A."/>
            <person name="Toyoda A."/>
            <person name="Takahashi S."/>
            <person name="Fukui A."/>
            <person name="Hikosaka A."/>
            <person name="Suzuki A."/>
            <person name="Kondo M."/>
            <person name="van Heeringen S.J."/>
            <person name="Quigley I."/>
            <person name="Heinz S."/>
            <person name="Ogino H."/>
            <person name="Ochi H."/>
            <person name="Hellsten U."/>
            <person name="Lyons J.B."/>
            <person name="Simakov O."/>
            <person name="Putnam N."/>
            <person name="Stites J."/>
            <person name="Kuroki Y."/>
            <person name="Tanaka T."/>
            <person name="Michiue T."/>
            <person name="Watanabe M."/>
            <person name="Bogdanovic O."/>
            <person name="Lister R."/>
            <person name="Georgiou G."/>
            <person name="Paranjpe S.S."/>
            <person name="van Kruijsbergen I."/>
            <person name="Shu S."/>
            <person name="Carlson J."/>
            <person name="Kinoshita T."/>
            <person name="Ohta Y."/>
            <person name="Mawaribuchi S."/>
            <person name="Jenkins J."/>
            <person name="Grimwood J."/>
            <person name="Schmutz J."/>
            <person name="Mitros T."/>
            <person name="Mozaffari S.V."/>
            <person name="Suzuki Y."/>
            <person name="Haramoto Y."/>
            <person name="Yamamoto T.S."/>
            <person name="Takagi C."/>
            <person name="Heald R."/>
            <person name="Miller K."/>
            <person name="Haudenschild C."/>
            <person name="Kitzman J."/>
            <person name="Nakayama T."/>
            <person name="Izutsu Y."/>
            <person name="Robert J."/>
            <person name="Fortriede J."/>
            <person name="Burns K."/>
            <person name="Lotay V."/>
            <person name="Karimi K."/>
            <person name="Yasuoka Y."/>
            <person name="Dichmann D.S."/>
            <person name="Flajnik M.F."/>
            <person name="Houston D.W."/>
            <person name="Shendure J."/>
            <person name="DuPasquier L."/>
            <person name="Vize P.D."/>
            <person name="Zorn A.M."/>
            <person name="Ito M."/>
            <person name="Marcotte E.M."/>
            <person name="Wallingford J.B."/>
            <person name="Ito Y."/>
            <person name="Asashima M."/>
            <person name="Ueno N."/>
            <person name="Matsuda Y."/>
            <person name="Veenstra G.J."/>
            <person name="Fujiyama A."/>
            <person name="Harland R.M."/>
            <person name="Taira M."/>
            <person name="Rokhsar D.S."/>
        </authorList>
    </citation>
    <scope>NUCLEOTIDE SEQUENCE [LARGE SCALE GENOMIC DNA]</scope>
    <source>
        <strain evidence="5">J</strain>
    </source>
</reference>
<feature type="domain" description="C2H2-type" evidence="3">
    <location>
        <begin position="397"/>
        <end position="420"/>
    </location>
</feature>
<evidence type="ECO:0000259" key="3">
    <source>
        <dbReference type="PROSITE" id="PS50157"/>
    </source>
</evidence>
<dbReference type="SUPFAM" id="SSF57667">
    <property type="entry name" value="beta-beta-alpha zinc fingers"/>
    <property type="match status" value="1"/>
</dbReference>
<gene>
    <name evidence="4" type="ORF">XELAEV_18021352mg</name>
</gene>